<evidence type="ECO:0000256" key="7">
    <source>
        <dbReference type="SAM" id="Phobius"/>
    </source>
</evidence>
<dbReference type="Proteomes" id="UP000612349">
    <property type="component" value="Unassembled WGS sequence"/>
</dbReference>
<evidence type="ECO:0000313" key="10">
    <source>
        <dbReference type="EMBL" id="GGD83249.1"/>
    </source>
</evidence>
<feature type="domain" description="YetF-like N-terminal transmembrane" evidence="9">
    <location>
        <begin position="25"/>
        <end position="86"/>
    </location>
</feature>
<evidence type="ECO:0000313" key="11">
    <source>
        <dbReference type="Proteomes" id="UP000612349"/>
    </source>
</evidence>
<evidence type="ECO:0000256" key="3">
    <source>
        <dbReference type="ARBA" id="ARBA00022475"/>
    </source>
</evidence>
<organism evidence="10 11">
    <name type="scientific">Croceicoccus mobilis</name>
    <dbReference type="NCBI Taxonomy" id="1703339"/>
    <lineage>
        <taxon>Bacteria</taxon>
        <taxon>Pseudomonadati</taxon>
        <taxon>Pseudomonadota</taxon>
        <taxon>Alphaproteobacteria</taxon>
        <taxon>Sphingomonadales</taxon>
        <taxon>Erythrobacteraceae</taxon>
        <taxon>Croceicoccus</taxon>
    </lineage>
</organism>
<dbReference type="EMBL" id="BMIP01000013">
    <property type="protein sequence ID" value="GGD83249.1"/>
    <property type="molecule type" value="Genomic_DNA"/>
</dbReference>
<accession>A0A917DYX3</accession>
<comment type="similarity">
    <text evidence="2">Belongs to the UPF0702 family.</text>
</comment>
<feature type="transmembrane region" description="Helical" evidence="7">
    <location>
        <begin position="45"/>
        <end position="66"/>
    </location>
</feature>
<gene>
    <name evidence="10" type="ORF">GCM10010990_36680</name>
</gene>
<comment type="subcellular location">
    <subcellularLocation>
        <location evidence="1">Cell membrane</location>
        <topology evidence="1">Multi-pass membrane protein</topology>
    </subcellularLocation>
</comment>
<evidence type="ECO:0000259" key="9">
    <source>
        <dbReference type="Pfam" id="PF20730"/>
    </source>
</evidence>
<dbReference type="GO" id="GO:0005886">
    <property type="term" value="C:plasma membrane"/>
    <property type="evidence" value="ECO:0007669"/>
    <property type="project" value="UniProtKB-SubCell"/>
</dbReference>
<reference evidence="10" key="2">
    <citation type="submission" date="2020-09" db="EMBL/GenBank/DDBJ databases">
        <authorList>
            <person name="Sun Q."/>
            <person name="Zhou Y."/>
        </authorList>
    </citation>
    <scope>NUCLEOTIDE SEQUENCE</scope>
    <source>
        <strain evidence="10">CGMCC 1.15360</strain>
    </source>
</reference>
<name>A0A917DYX3_9SPHN</name>
<evidence type="ECO:0000256" key="2">
    <source>
        <dbReference type="ARBA" id="ARBA00006448"/>
    </source>
</evidence>
<dbReference type="InterPro" id="IPR007353">
    <property type="entry name" value="DUF421"/>
</dbReference>
<evidence type="ECO:0000256" key="6">
    <source>
        <dbReference type="ARBA" id="ARBA00023136"/>
    </source>
</evidence>
<feature type="domain" description="YetF C-terminal" evidence="8">
    <location>
        <begin position="91"/>
        <end position="160"/>
    </location>
</feature>
<dbReference type="Pfam" id="PF20730">
    <property type="entry name" value="YetF_N"/>
    <property type="match status" value="1"/>
</dbReference>
<keyword evidence="6 7" id="KW-0472">Membrane</keyword>
<dbReference type="PANTHER" id="PTHR34582:SF6">
    <property type="entry name" value="UPF0702 TRANSMEMBRANE PROTEIN YCAP"/>
    <property type="match status" value="1"/>
</dbReference>
<dbReference type="OrthoDB" id="9793799at2"/>
<dbReference type="RefSeq" id="WP_066777971.1">
    <property type="nucleotide sequence ID" value="NZ_BMIP01000013.1"/>
</dbReference>
<evidence type="ECO:0000256" key="1">
    <source>
        <dbReference type="ARBA" id="ARBA00004651"/>
    </source>
</evidence>
<dbReference type="InterPro" id="IPR023090">
    <property type="entry name" value="UPF0702_alpha/beta_dom_sf"/>
</dbReference>
<keyword evidence="11" id="KW-1185">Reference proteome</keyword>
<evidence type="ECO:0000256" key="4">
    <source>
        <dbReference type="ARBA" id="ARBA00022692"/>
    </source>
</evidence>
<sequence>MKPILFPENWEPLIRIAITAPVLYLLIILFIRVSGKRSTSQMNNFDWIVTVALGSIAASTIILKNITLAEGGFAIGLLLAMQYALTALVRRSDLVSNAVKATPTMLIDEGRFIDEAMKRERISRREVLAAVRKAGITDLDKVAWVTLENDASFSVISKEERGPGTDAMAAIDNFDSRDREVITQ</sequence>
<reference evidence="10" key="1">
    <citation type="journal article" date="2014" name="Int. J. Syst. Evol. Microbiol.">
        <title>Complete genome sequence of Corynebacterium casei LMG S-19264T (=DSM 44701T), isolated from a smear-ripened cheese.</title>
        <authorList>
            <consortium name="US DOE Joint Genome Institute (JGI-PGF)"/>
            <person name="Walter F."/>
            <person name="Albersmeier A."/>
            <person name="Kalinowski J."/>
            <person name="Ruckert C."/>
        </authorList>
    </citation>
    <scope>NUCLEOTIDE SEQUENCE</scope>
    <source>
        <strain evidence="10">CGMCC 1.15360</strain>
    </source>
</reference>
<keyword evidence="4 7" id="KW-0812">Transmembrane</keyword>
<protein>
    <submittedName>
        <fullName evidence="10">DUF421 domain-containing protein</fullName>
    </submittedName>
</protein>
<dbReference type="PANTHER" id="PTHR34582">
    <property type="entry name" value="UPF0702 TRANSMEMBRANE PROTEIN YCAP"/>
    <property type="match status" value="1"/>
</dbReference>
<dbReference type="Pfam" id="PF04239">
    <property type="entry name" value="DUF421"/>
    <property type="match status" value="1"/>
</dbReference>
<keyword evidence="3" id="KW-1003">Cell membrane</keyword>
<dbReference type="Gene3D" id="3.30.240.20">
    <property type="entry name" value="bsu07140 like domains"/>
    <property type="match status" value="1"/>
</dbReference>
<proteinExistence type="inferred from homology"/>
<dbReference type="AlphaFoldDB" id="A0A917DYX3"/>
<feature type="transmembrane region" description="Helical" evidence="7">
    <location>
        <begin position="12"/>
        <end position="33"/>
    </location>
</feature>
<evidence type="ECO:0000256" key="5">
    <source>
        <dbReference type="ARBA" id="ARBA00022989"/>
    </source>
</evidence>
<comment type="caution">
    <text evidence="10">The sequence shown here is derived from an EMBL/GenBank/DDBJ whole genome shotgun (WGS) entry which is preliminary data.</text>
</comment>
<dbReference type="InterPro" id="IPR048454">
    <property type="entry name" value="YetF_N"/>
</dbReference>
<evidence type="ECO:0000259" key="8">
    <source>
        <dbReference type="Pfam" id="PF04239"/>
    </source>
</evidence>
<keyword evidence="5 7" id="KW-1133">Transmembrane helix</keyword>